<protein>
    <submittedName>
        <fullName evidence="1">Unannotated protein</fullName>
    </submittedName>
</protein>
<accession>A0A6J7HZG1</accession>
<organism evidence="1">
    <name type="scientific">freshwater metagenome</name>
    <dbReference type="NCBI Taxonomy" id="449393"/>
    <lineage>
        <taxon>unclassified sequences</taxon>
        <taxon>metagenomes</taxon>
        <taxon>ecological metagenomes</taxon>
    </lineage>
</organism>
<evidence type="ECO:0000313" key="1">
    <source>
        <dbReference type="EMBL" id="CAB4923879.1"/>
    </source>
</evidence>
<name>A0A6J7HZG1_9ZZZZ</name>
<dbReference type="EMBL" id="CAFBMR010000083">
    <property type="protein sequence ID" value="CAB4923879.1"/>
    <property type="molecule type" value="Genomic_DNA"/>
</dbReference>
<gene>
    <name evidence="1" type="ORF">UFOPK3610_01569</name>
</gene>
<sequence length="287" mass="29533">MRAAVAVVAVLPLVLVSMAQAAPSGGIDTPCLRMGSPVSVLGHVTPTCVQFHADTAVHAPLPTSTTAYGYLEGAMGAVHTFHSVYGSISVANGVGAKIINSVSLSGRLFVRATIAAGEVTAVEPWLYINESAVTSVYANKQITGRAVALAPPAGVPASMWMRIAFAKDAVDVSGRIVNYQIGVKAHGSCHPAMLSSSTASFVRQTLGSHGDFTVSWSPAMHAPGDSEVVLQTSRGPSYMTRGPILSEIISGSWAPAEVSFVIHGNPVGTIAELQGSVGPRTTVVPCS</sequence>
<reference evidence="1" key="1">
    <citation type="submission" date="2020-05" db="EMBL/GenBank/DDBJ databases">
        <authorList>
            <person name="Chiriac C."/>
            <person name="Salcher M."/>
            <person name="Ghai R."/>
            <person name="Kavagutti S V."/>
        </authorList>
    </citation>
    <scope>NUCLEOTIDE SEQUENCE</scope>
</reference>
<proteinExistence type="predicted"/>
<dbReference type="AlphaFoldDB" id="A0A6J7HZG1"/>